<evidence type="ECO:0000256" key="5">
    <source>
        <dbReference type="ARBA" id="ARBA00022989"/>
    </source>
</evidence>
<dbReference type="PANTHER" id="PTHR10283">
    <property type="entry name" value="SOLUTE CARRIER FAMILY 13 MEMBER"/>
    <property type="match status" value="1"/>
</dbReference>
<dbReference type="PANTHER" id="PTHR10283:SF109">
    <property type="entry name" value="NA(+)_CITRATE COTRANSPORTER"/>
    <property type="match status" value="1"/>
</dbReference>
<sequence>MAPCVKRLLSCRRFFIIFFTPLLLLPLPLLISTKEASCAYCIILMAVYWCTEVIPLAVTALLPVLLFPMFGILESKKVCMQYLRDTNMLFVGGLIVAVAVEHWNLHKRIALKVLLIVGVRPALLMLGFMGVTAFLSMWISNTATTAMMVPIVQAVLSQLNTSEQDPSILESIEGQTNPALELETKNAIPMESIQIVGNGHAPEITIDVTKEEEKKPISKGMMLCVCYAASIGGTATLTGTGPNLVLKGQINQIFPKNGDVVNFASWFGFAFPNMVIMLCMAWFWLQFSFMGFKYVTDATVAVFIAFLLFILPSTKPKFDCFKRRNGFDLEEFEEEQQKDTFFSAPLLTWKVVHKQLPWSIVLLLGGGFALAKGSDASGLSHWLGQQMTPLHSIPPWAIAIILSLMIAVFTECASNVATATLFMPILASMSTSIQVNPLYVMIPCTLSTSFAFMLPVATPPNAIVFSYGHLRVSDMVKTGIIMNFIGIICTTIAINTWGRPMFSLDTFPNWANNTN</sequence>
<dbReference type="OrthoDB" id="6493944at2759"/>
<feature type="transmembrane region" description="Helical" evidence="8">
    <location>
        <begin position="54"/>
        <end position="73"/>
    </location>
</feature>
<keyword evidence="7" id="KW-0915">Sodium</keyword>
<organism evidence="9 10">
    <name type="scientific">Hymenochirus boettgeri</name>
    <name type="common">Congo dwarf clawed frog</name>
    <dbReference type="NCBI Taxonomy" id="247094"/>
    <lineage>
        <taxon>Eukaryota</taxon>
        <taxon>Metazoa</taxon>
        <taxon>Chordata</taxon>
        <taxon>Craniata</taxon>
        <taxon>Vertebrata</taxon>
        <taxon>Euteleostomi</taxon>
        <taxon>Amphibia</taxon>
        <taxon>Batrachia</taxon>
        <taxon>Anura</taxon>
        <taxon>Pipoidea</taxon>
        <taxon>Pipidae</taxon>
        <taxon>Pipinae</taxon>
        <taxon>Hymenochirus</taxon>
    </lineage>
</organism>
<evidence type="ECO:0008006" key="11">
    <source>
        <dbReference type="Google" id="ProtNLM"/>
    </source>
</evidence>
<feature type="transmembrane region" description="Helical" evidence="8">
    <location>
        <begin position="393"/>
        <end position="426"/>
    </location>
</feature>
<dbReference type="GO" id="GO:0005886">
    <property type="term" value="C:plasma membrane"/>
    <property type="evidence" value="ECO:0007669"/>
    <property type="project" value="TreeGrafter"/>
</dbReference>
<feature type="transmembrane region" description="Helical" evidence="8">
    <location>
        <begin position="356"/>
        <end position="373"/>
    </location>
</feature>
<dbReference type="InterPro" id="IPR001898">
    <property type="entry name" value="SLC13A/DASS"/>
</dbReference>
<evidence type="ECO:0000256" key="4">
    <source>
        <dbReference type="ARBA" id="ARBA00022692"/>
    </source>
</evidence>
<evidence type="ECO:0000256" key="8">
    <source>
        <dbReference type="SAM" id="Phobius"/>
    </source>
</evidence>
<evidence type="ECO:0000256" key="3">
    <source>
        <dbReference type="ARBA" id="ARBA00022448"/>
    </source>
</evidence>
<dbReference type="EMBL" id="JAACNH010000002">
    <property type="protein sequence ID" value="KAG8450690.1"/>
    <property type="molecule type" value="Genomic_DNA"/>
</dbReference>
<keyword evidence="10" id="KW-1185">Reference proteome</keyword>
<feature type="transmembrane region" description="Helical" evidence="8">
    <location>
        <begin position="291"/>
        <end position="314"/>
    </location>
</feature>
<dbReference type="CDD" id="cd01115">
    <property type="entry name" value="SLC13_permease"/>
    <property type="match status" value="1"/>
</dbReference>
<feature type="transmembrane region" description="Helical" evidence="8">
    <location>
        <begin position="478"/>
        <end position="497"/>
    </location>
</feature>
<dbReference type="GO" id="GO:0015137">
    <property type="term" value="F:citrate transmembrane transporter activity"/>
    <property type="evidence" value="ECO:0007669"/>
    <property type="project" value="TreeGrafter"/>
</dbReference>
<dbReference type="InterPro" id="IPR031312">
    <property type="entry name" value="Na/sul_symport_CS"/>
</dbReference>
<dbReference type="GO" id="GO:0015729">
    <property type="term" value="P:oxaloacetate transport"/>
    <property type="evidence" value="ECO:0007669"/>
    <property type="project" value="TreeGrafter"/>
</dbReference>
<comment type="caution">
    <text evidence="9">The sequence shown here is derived from an EMBL/GenBank/DDBJ whole genome shotgun (WGS) entry which is preliminary data.</text>
</comment>
<dbReference type="Pfam" id="PF00939">
    <property type="entry name" value="Na_sulph_symp"/>
    <property type="match status" value="2"/>
</dbReference>
<keyword evidence="7" id="KW-0739">Sodium transport</keyword>
<evidence type="ECO:0000313" key="10">
    <source>
        <dbReference type="Proteomes" id="UP000812440"/>
    </source>
</evidence>
<evidence type="ECO:0000256" key="1">
    <source>
        <dbReference type="ARBA" id="ARBA00004141"/>
    </source>
</evidence>
<feature type="transmembrane region" description="Helical" evidence="8">
    <location>
        <begin position="263"/>
        <end position="285"/>
    </location>
</feature>
<dbReference type="GO" id="GO:0015741">
    <property type="term" value="P:fumarate transport"/>
    <property type="evidence" value="ECO:0007669"/>
    <property type="project" value="TreeGrafter"/>
</dbReference>
<feature type="transmembrane region" description="Helical" evidence="8">
    <location>
        <begin position="85"/>
        <end position="103"/>
    </location>
</feature>
<evidence type="ECO:0000313" key="9">
    <source>
        <dbReference type="EMBL" id="KAG8450690.1"/>
    </source>
</evidence>
<dbReference type="Proteomes" id="UP000812440">
    <property type="component" value="Chromosome 2"/>
</dbReference>
<gene>
    <name evidence="9" type="ORF">GDO86_003098</name>
</gene>
<comment type="subcellular location">
    <subcellularLocation>
        <location evidence="1">Membrane</location>
        <topology evidence="1">Multi-pass membrane protein</topology>
    </subcellularLocation>
</comment>
<keyword evidence="7" id="KW-0406">Ion transport</keyword>
<comment type="similarity">
    <text evidence="2">Belongs to the SLC13A/DASS transporter (TC 2.A.47) family. NADC subfamily.</text>
</comment>
<evidence type="ECO:0000256" key="2">
    <source>
        <dbReference type="ARBA" id="ARBA00006772"/>
    </source>
</evidence>
<dbReference type="GO" id="GO:0017153">
    <property type="term" value="F:sodium:dicarboxylate symporter activity"/>
    <property type="evidence" value="ECO:0007669"/>
    <property type="project" value="TreeGrafter"/>
</dbReference>
<reference evidence="9" key="1">
    <citation type="thesis" date="2020" institute="ProQuest LLC" country="789 East Eisenhower Parkway, Ann Arbor, MI, USA">
        <title>Comparative Genomics and Chromosome Evolution.</title>
        <authorList>
            <person name="Mudd A.B."/>
        </authorList>
    </citation>
    <scope>NUCLEOTIDE SEQUENCE</scope>
    <source>
        <strain evidence="9">Female2</strain>
        <tissue evidence="9">Blood</tissue>
    </source>
</reference>
<feature type="transmembrane region" description="Helical" evidence="8">
    <location>
        <begin position="438"/>
        <end position="458"/>
    </location>
</feature>
<evidence type="ECO:0000256" key="7">
    <source>
        <dbReference type="ARBA" id="ARBA00023201"/>
    </source>
</evidence>
<proteinExistence type="inferred from homology"/>
<accession>A0A8T2K4Z2</accession>
<dbReference type="AlphaFoldDB" id="A0A8T2K4Z2"/>
<keyword evidence="4 8" id="KW-0812">Transmembrane</keyword>
<evidence type="ECO:0000256" key="6">
    <source>
        <dbReference type="ARBA" id="ARBA00023136"/>
    </source>
</evidence>
<name>A0A8T2K4Z2_9PIPI</name>
<keyword evidence="3" id="KW-0813">Transport</keyword>
<feature type="transmembrane region" description="Helical" evidence="8">
    <location>
        <begin position="109"/>
        <end position="139"/>
    </location>
</feature>
<dbReference type="PROSITE" id="PS01271">
    <property type="entry name" value="NA_SULFATE"/>
    <property type="match status" value="1"/>
</dbReference>
<keyword evidence="6 8" id="KW-0472">Membrane</keyword>
<dbReference type="GO" id="GO:0015141">
    <property type="term" value="F:succinate transmembrane transporter activity"/>
    <property type="evidence" value="ECO:0007669"/>
    <property type="project" value="TreeGrafter"/>
</dbReference>
<protein>
    <recommendedName>
        <fullName evidence="11">Solute carrier family 13 member 5</fullName>
    </recommendedName>
</protein>
<keyword evidence="5 8" id="KW-1133">Transmembrane helix</keyword>